<dbReference type="FunFam" id="2.40.10.10:FF:000077">
    <property type="entry name" value="Predicted protein"/>
    <property type="match status" value="1"/>
</dbReference>
<dbReference type="InterPro" id="IPR009003">
    <property type="entry name" value="Peptidase_S1_PA"/>
</dbReference>
<evidence type="ECO:0000256" key="4">
    <source>
        <dbReference type="ARBA" id="ARBA00023157"/>
    </source>
</evidence>
<dbReference type="PRINTS" id="PR00722">
    <property type="entry name" value="CHYMOTRYPSIN"/>
</dbReference>
<dbReference type="OrthoDB" id="6380398at2759"/>
<dbReference type="GO" id="GO:0006508">
    <property type="term" value="P:proteolysis"/>
    <property type="evidence" value="ECO:0007669"/>
    <property type="project" value="UniProtKB-KW"/>
</dbReference>
<evidence type="ECO:0000256" key="3">
    <source>
        <dbReference type="ARBA" id="ARBA00022825"/>
    </source>
</evidence>
<dbReference type="PROSITE" id="PS50240">
    <property type="entry name" value="TRYPSIN_DOM"/>
    <property type="match status" value="1"/>
</dbReference>
<reference evidence="8" key="1">
    <citation type="journal article" date="2021" name="Nat. Commun.">
        <title>Genetic determinants of endophytism in the Arabidopsis root mycobiome.</title>
        <authorList>
            <person name="Mesny F."/>
            <person name="Miyauchi S."/>
            <person name="Thiergart T."/>
            <person name="Pickel B."/>
            <person name="Atanasova L."/>
            <person name="Karlsson M."/>
            <person name="Huettel B."/>
            <person name="Barry K.W."/>
            <person name="Haridas S."/>
            <person name="Chen C."/>
            <person name="Bauer D."/>
            <person name="Andreopoulos W."/>
            <person name="Pangilinan J."/>
            <person name="LaButti K."/>
            <person name="Riley R."/>
            <person name="Lipzen A."/>
            <person name="Clum A."/>
            <person name="Drula E."/>
            <person name="Henrissat B."/>
            <person name="Kohler A."/>
            <person name="Grigoriev I.V."/>
            <person name="Martin F.M."/>
            <person name="Hacquard S."/>
        </authorList>
    </citation>
    <scope>NUCLEOTIDE SEQUENCE</scope>
    <source>
        <strain evidence="8">MPI-CAGE-CH-0230</strain>
    </source>
</reference>
<feature type="chain" id="PRO_5040470904" evidence="6">
    <location>
        <begin position="21"/>
        <end position="272"/>
    </location>
</feature>
<dbReference type="Pfam" id="PF00089">
    <property type="entry name" value="Trypsin"/>
    <property type="match status" value="1"/>
</dbReference>
<dbReference type="Gene3D" id="2.40.10.10">
    <property type="entry name" value="Trypsin-like serine proteases"/>
    <property type="match status" value="2"/>
</dbReference>
<dbReference type="RefSeq" id="XP_046013453.1">
    <property type="nucleotide sequence ID" value="XM_046149793.1"/>
</dbReference>
<keyword evidence="9" id="KW-1185">Reference proteome</keyword>
<dbReference type="AlphaFoldDB" id="A0A9P9BR86"/>
<comment type="caution">
    <text evidence="8">The sequence shown here is derived from an EMBL/GenBank/DDBJ whole genome shotgun (WGS) entry which is preliminary data.</text>
</comment>
<dbReference type="InterPro" id="IPR001254">
    <property type="entry name" value="Trypsin_dom"/>
</dbReference>
<dbReference type="Proteomes" id="UP000756346">
    <property type="component" value="Unassembled WGS sequence"/>
</dbReference>
<name>A0A9P9BR86_9PEZI</name>
<accession>A0A9P9BR86</accession>
<feature type="domain" description="Peptidase S1" evidence="7">
    <location>
        <begin position="44"/>
        <end position="272"/>
    </location>
</feature>
<dbReference type="InterPro" id="IPR001314">
    <property type="entry name" value="Peptidase_S1A"/>
</dbReference>
<keyword evidence="6" id="KW-0732">Signal</keyword>
<keyword evidence="3 5" id="KW-0720">Serine protease</keyword>
<organism evidence="8 9">
    <name type="scientific">Microdochium trichocladiopsis</name>
    <dbReference type="NCBI Taxonomy" id="1682393"/>
    <lineage>
        <taxon>Eukaryota</taxon>
        <taxon>Fungi</taxon>
        <taxon>Dikarya</taxon>
        <taxon>Ascomycota</taxon>
        <taxon>Pezizomycotina</taxon>
        <taxon>Sordariomycetes</taxon>
        <taxon>Xylariomycetidae</taxon>
        <taxon>Xylariales</taxon>
        <taxon>Microdochiaceae</taxon>
        <taxon>Microdochium</taxon>
    </lineage>
</organism>
<dbReference type="PANTHER" id="PTHR24252:SF7">
    <property type="entry name" value="HYALIN"/>
    <property type="match status" value="1"/>
</dbReference>
<feature type="signal peptide" evidence="6">
    <location>
        <begin position="1"/>
        <end position="20"/>
    </location>
</feature>
<dbReference type="InterPro" id="IPR018114">
    <property type="entry name" value="TRYPSIN_HIS"/>
</dbReference>
<dbReference type="EMBL" id="JAGTJQ010000004">
    <property type="protein sequence ID" value="KAH7032621.1"/>
    <property type="molecule type" value="Genomic_DNA"/>
</dbReference>
<evidence type="ECO:0000256" key="1">
    <source>
        <dbReference type="ARBA" id="ARBA00022670"/>
    </source>
</evidence>
<dbReference type="GeneID" id="70179339"/>
<evidence type="ECO:0000256" key="6">
    <source>
        <dbReference type="SAM" id="SignalP"/>
    </source>
</evidence>
<protein>
    <submittedName>
        <fullName evidence="8">Trypsin-like protease-like protein 1</fullName>
    </submittedName>
</protein>
<proteinExistence type="predicted"/>
<dbReference type="SUPFAM" id="SSF50494">
    <property type="entry name" value="Trypsin-like serine proteases"/>
    <property type="match status" value="1"/>
</dbReference>
<dbReference type="InterPro" id="IPR043504">
    <property type="entry name" value="Peptidase_S1_PA_chymotrypsin"/>
</dbReference>
<gene>
    <name evidence="8" type="ORF">B0I36DRAFT_240810</name>
</gene>
<sequence length="272" mass="28138">MLPLAKLAVILAVIPALVSAAPTTPSDVLEARDEVDDGASSIYIVGGEAASAGDFPFMVSLSGFGYDYHMCGGVLLNANTVVTAGHCSISQTPVQVSVRAGSLKHNSGGVKVNVSEILVHPKYSDSWANNDIALWRLSTPIRTSSTIGYVTLPAQDSDPAAGSLAIVAGWGFTIEGGYNTPDALRKVTVPIVGRATCQAAYKLDTITTSMVCAGLAAGGKDACQGDSGGPLVNTSKTLIGLVSWGDGCARPNAYGVYTRVGQFVTWINANKW</sequence>
<keyword evidence="2 5" id="KW-0378">Hydrolase</keyword>
<evidence type="ECO:0000313" key="8">
    <source>
        <dbReference type="EMBL" id="KAH7032621.1"/>
    </source>
</evidence>
<evidence type="ECO:0000256" key="5">
    <source>
        <dbReference type="RuleBase" id="RU363034"/>
    </source>
</evidence>
<dbReference type="PROSITE" id="PS00135">
    <property type="entry name" value="TRYPSIN_SER"/>
    <property type="match status" value="1"/>
</dbReference>
<dbReference type="CDD" id="cd00190">
    <property type="entry name" value="Tryp_SPc"/>
    <property type="match status" value="1"/>
</dbReference>
<dbReference type="PROSITE" id="PS00134">
    <property type="entry name" value="TRYPSIN_HIS"/>
    <property type="match status" value="1"/>
</dbReference>
<keyword evidence="1 5" id="KW-0645">Protease</keyword>
<evidence type="ECO:0000259" key="7">
    <source>
        <dbReference type="PROSITE" id="PS50240"/>
    </source>
</evidence>
<evidence type="ECO:0000256" key="2">
    <source>
        <dbReference type="ARBA" id="ARBA00022801"/>
    </source>
</evidence>
<dbReference type="PANTHER" id="PTHR24252">
    <property type="entry name" value="ACROSIN-RELATED"/>
    <property type="match status" value="1"/>
</dbReference>
<evidence type="ECO:0000313" key="9">
    <source>
        <dbReference type="Proteomes" id="UP000756346"/>
    </source>
</evidence>
<dbReference type="SMART" id="SM00020">
    <property type="entry name" value="Tryp_SPc"/>
    <property type="match status" value="1"/>
</dbReference>
<dbReference type="GO" id="GO:0004252">
    <property type="term" value="F:serine-type endopeptidase activity"/>
    <property type="evidence" value="ECO:0007669"/>
    <property type="project" value="InterPro"/>
</dbReference>
<keyword evidence="4" id="KW-1015">Disulfide bond</keyword>
<dbReference type="InterPro" id="IPR033116">
    <property type="entry name" value="TRYPSIN_SER"/>
</dbReference>